<gene>
    <name evidence="1" type="ORF">IAB89_09655</name>
</gene>
<dbReference type="InterPro" id="IPR032774">
    <property type="entry name" value="WG_beta_rep"/>
</dbReference>
<organism evidence="1 2">
    <name type="scientific">Candidatus Caccousia avicola</name>
    <dbReference type="NCBI Taxonomy" id="2840721"/>
    <lineage>
        <taxon>Bacteria</taxon>
        <taxon>Bacillati</taxon>
        <taxon>Bacillota</taxon>
        <taxon>Clostridia</taxon>
        <taxon>Eubacteriales</taxon>
        <taxon>Oscillospiraceae</taxon>
        <taxon>Oscillospiraceae incertae sedis</taxon>
        <taxon>Candidatus Caccousia</taxon>
    </lineage>
</organism>
<reference evidence="1" key="2">
    <citation type="journal article" date="2021" name="PeerJ">
        <title>Extensive microbial diversity within the chicken gut microbiome revealed by metagenomics and culture.</title>
        <authorList>
            <person name="Gilroy R."/>
            <person name="Ravi A."/>
            <person name="Getino M."/>
            <person name="Pursley I."/>
            <person name="Horton D.L."/>
            <person name="Alikhan N.F."/>
            <person name="Baker D."/>
            <person name="Gharbi K."/>
            <person name="Hall N."/>
            <person name="Watson M."/>
            <person name="Adriaenssens E.M."/>
            <person name="Foster-Nyarko E."/>
            <person name="Jarju S."/>
            <person name="Secka A."/>
            <person name="Antonio M."/>
            <person name="Oren A."/>
            <person name="Chaudhuri R.R."/>
            <person name="La Ragione R."/>
            <person name="Hildebrand F."/>
            <person name="Pallen M.J."/>
        </authorList>
    </citation>
    <scope>NUCLEOTIDE SEQUENCE</scope>
    <source>
        <strain evidence="1">ChiSxjej1B13-7958</strain>
    </source>
</reference>
<protein>
    <submittedName>
        <fullName evidence="1">WG repeat-containing protein</fullName>
    </submittedName>
</protein>
<evidence type="ECO:0000313" key="1">
    <source>
        <dbReference type="EMBL" id="HIR47901.1"/>
    </source>
</evidence>
<evidence type="ECO:0000313" key="2">
    <source>
        <dbReference type="Proteomes" id="UP000824242"/>
    </source>
</evidence>
<accession>A0A9D1ANL0</accession>
<dbReference type="Pfam" id="PF14903">
    <property type="entry name" value="WG_beta_rep"/>
    <property type="match status" value="1"/>
</dbReference>
<sequence>MEACSIYGGNRIISGLFDGDRVLPQQPLAWYQCLPDLLSDYFPVEKGGRWGLMETKSGRLAVSFRYEAVELPDGDLFAAKDEGWGVMDLEGRMRLPFRYDALELHACADGETGWPLTAADCSCALREGKITLLNQEFCPVWEDLTAWPERYGRYLLVRCGNVFGVAAQDGRPISNITFQEAEARNLIHILNHGITNVKEEKSCVQNP</sequence>
<dbReference type="EMBL" id="DVGZ01000104">
    <property type="protein sequence ID" value="HIR47901.1"/>
    <property type="molecule type" value="Genomic_DNA"/>
</dbReference>
<reference evidence="1" key="1">
    <citation type="submission" date="2020-10" db="EMBL/GenBank/DDBJ databases">
        <authorList>
            <person name="Gilroy R."/>
        </authorList>
    </citation>
    <scope>NUCLEOTIDE SEQUENCE</scope>
    <source>
        <strain evidence="1">ChiSxjej1B13-7958</strain>
    </source>
</reference>
<proteinExistence type="predicted"/>
<name>A0A9D1ANL0_9FIRM</name>
<dbReference type="Proteomes" id="UP000824242">
    <property type="component" value="Unassembled WGS sequence"/>
</dbReference>
<comment type="caution">
    <text evidence="1">The sequence shown here is derived from an EMBL/GenBank/DDBJ whole genome shotgun (WGS) entry which is preliminary data.</text>
</comment>
<dbReference type="AlphaFoldDB" id="A0A9D1ANL0"/>